<dbReference type="PANTHER" id="PTHR39168:SF1">
    <property type="entry name" value="TRANSCRIPTIONAL REGULATORY PROTEIN"/>
    <property type="match status" value="1"/>
</dbReference>
<dbReference type="GO" id="GO:0097063">
    <property type="term" value="F:cadmium ion sensor activity"/>
    <property type="evidence" value="ECO:0007669"/>
    <property type="project" value="TreeGrafter"/>
</dbReference>
<dbReference type="GO" id="GO:0032791">
    <property type="term" value="F:lead ion binding"/>
    <property type="evidence" value="ECO:0007669"/>
    <property type="project" value="TreeGrafter"/>
</dbReference>
<dbReference type="InterPro" id="IPR011991">
    <property type="entry name" value="ArsR-like_HTH"/>
</dbReference>
<accession>A0A5S3V642</accession>
<dbReference type="RefSeq" id="WP_138592692.1">
    <property type="nucleotide sequence ID" value="NZ_PNBX01000068.1"/>
</dbReference>
<dbReference type="PANTHER" id="PTHR39168">
    <property type="entry name" value="TRANSCRIPTIONAL REGULATOR-RELATED"/>
    <property type="match status" value="1"/>
</dbReference>
<dbReference type="InterPro" id="IPR036388">
    <property type="entry name" value="WH-like_DNA-bd_sf"/>
</dbReference>
<protein>
    <submittedName>
        <fullName evidence="2">Transcriptional regulator</fullName>
    </submittedName>
</protein>
<reference evidence="3" key="2">
    <citation type="submission" date="2019-06" db="EMBL/GenBank/DDBJ databases">
        <title>Co-occurence of chitin degradation, pigmentation and bioactivity in marine Pseudoalteromonas.</title>
        <authorList>
            <person name="Sonnenschein E.C."/>
            <person name="Bech P.K."/>
        </authorList>
    </citation>
    <scope>NUCLEOTIDE SEQUENCE [LARGE SCALE GENOMIC DNA]</scope>
    <source>
        <strain evidence="3">S3790</strain>
    </source>
</reference>
<dbReference type="GO" id="GO:0010288">
    <property type="term" value="P:response to lead ion"/>
    <property type="evidence" value="ECO:0007669"/>
    <property type="project" value="TreeGrafter"/>
</dbReference>
<feature type="domain" description="HTH arsR-type" evidence="1">
    <location>
        <begin position="1"/>
        <end position="92"/>
    </location>
</feature>
<dbReference type="PROSITE" id="PS50987">
    <property type="entry name" value="HTH_ARSR_2"/>
    <property type="match status" value="1"/>
</dbReference>
<dbReference type="GO" id="GO:0003677">
    <property type="term" value="F:DNA binding"/>
    <property type="evidence" value="ECO:0007669"/>
    <property type="project" value="TreeGrafter"/>
</dbReference>
<dbReference type="PRINTS" id="PR00778">
    <property type="entry name" value="HTHARSR"/>
</dbReference>
<proteinExistence type="predicted"/>
<comment type="caution">
    <text evidence="2">The sequence shown here is derived from an EMBL/GenBank/DDBJ whole genome shotgun (WGS) entry which is preliminary data.</text>
</comment>
<dbReference type="InterPro" id="IPR052543">
    <property type="entry name" value="HTH_Metal-responsive_Reg"/>
</dbReference>
<dbReference type="Pfam" id="PF12840">
    <property type="entry name" value="HTH_20"/>
    <property type="match status" value="1"/>
</dbReference>
<dbReference type="CDD" id="cd00090">
    <property type="entry name" value="HTH_ARSR"/>
    <property type="match status" value="1"/>
</dbReference>
<evidence type="ECO:0000259" key="1">
    <source>
        <dbReference type="PROSITE" id="PS50987"/>
    </source>
</evidence>
<organism evidence="2 3">
    <name type="scientific">Pseudoalteromonas aurantia</name>
    <dbReference type="NCBI Taxonomy" id="43654"/>
    <lineage>
        <taxon>Bacteria</taxon>
        <taxon>Pseudomonadati</taxon>
        <taxon>Pseudomonadota</taxon>
        <taxon>Gammaproteobacteria</taxon>
        <taxon>Alteromonadales</taxon>
        <taxon>Pseudoalteromonadaceae</taxon>
        <taxon>Pseudoalteromonas</taxon>
    </lineage>
</organism>
<dbReference type="OrthoDB" id="9797716at2"/>
<dbReference type="InterPro" id="IPR036390">
    <property type="entry name" value="WH_DNA-bd_sf"/>
</dbReference>
<gene>
    <name evidence="2" type="ORF">CWC19_15440</name>
</gene>
<dbReference type="EMBL" id="PNBX01000068">
    <property type="protein sequence ID" value="TMO66809.1"/>
    <property type="molecule type" value="Genomic_DNA"/>
</dbReference>
<dbReference type="GO" id="GO:0046686">
    <property type="term" value="P:response to cadmium ion"/>
    <property type="evidence" value="ECO:0007669"/>
    <property type="project" value="TreeGrafter"/>
</dbReference>
<dbReference type="SMART" id="SM00418">
    <property type="entry name" value="HTH_ARSR"/>
    <property type="match status" value="1"/>
</dbReference>
<dbReference type="Proteomes" id="UP000307217">
    <property type="component" value="Unassembled WGS sequence"/>
</dbReference>
<evidence type="ECO:0000313" key="2">
    <source>
        <dbReference type="EMBL" id="TMO66809.1"/>
    </source>
</evidence>
<dbReference type="SUPFAM" id="SSF46785">
    <property type="entry name" value="Winged helix' DNA-binding domain"/>
    <property type="match status" value="1"/>
</dbReference>
<evidence type="ECO:0000313" key="3">
    <source>
        <dbReference type="Proteomes" id="UP000307217"/>
    </source>
</evidence>
<dbReference type="AlphaFoldDB" id="A0A5S3V642"/>
<name>A0A5S3V642_9GAMM</name>
<sequence>MDPDIASLAAMIADPSRAKMLTALLGGRALTATELALEADITAQTASNHLAKLLEKELLVVRKQGRHKYFQLAGEHIARLLESLMVLSHNITSIKTGPNDPSLKMSRVCYDHMAGEVAVALYDALLKQGFILDNIDHCTLSPAGERFFISLGADLTTITTKSRPICRPCLDWSERRSHLAGTLGQWILNDALQKGWAERDLVTRAIHFSPRGKRAFFNCYAIV</sequence>
<dbReference type="InterPro" id="IPR001845">
    <property type="entry name" value="HTH_ArsR_DNA-bd_dom"/>
</dbReference>
<dbReference type="GO" id="GO:0003700">
    <property type="term" value="F:DNA-binding transcription factor activity"/>
    <property type="evidence" value="ECO:0007669"/>
    <property type="project" value="InterPro"/>
</dbReference>
<dbReference type="Gene3D" id="1.10.10.10">
    <property type="entry name" value="Winged helix-like DNA-binding domain superfamily/Winged helix DNA-binding domain"/>
    <property type="match status" value="1"/>
</dbReference>
<reference evidence="2 3" key="1">
    <citation type="submission" date="2018-01" db="EMBL/GenBank/DDBJ databases">
        <authorList>
            <person name="Paulsen S."/>
            <person name="Gram L.K."/>
        </authorList>
    </citation>
    <scope>NUCLEOTIDE SEQUENCE [LARGE SCALE GENOMIC DNA]</scope>
    <source>
        <strain evidence="2 3">S3790</strain>
    </source>
</reference>